<dbReference type="Pfam" id="PF03899">
    <property type="entry name" value="ATP-synt_I"/>
    <property type="match status" value="1"/>
</dbReference>
<feature type="transmembrane region" description="Helical" evidence="6">
    <location>
        <begin position="75"/>
        <end position="93"/>
    </location>
</feature>
<protein>
    <submittedName>
        <fullName evidence="7">Uncharacterized protein</fullName>
    </submittedName>
</protein>
<keyword evidence="5 6" id="KW-0472">Membrane</keyword>
<feature type="transmembrane region" description="Helical" evidence="6">
    <location>
        <begin position="105"/>
        <end position="125"/>
    </location>
</feature>
<keyword evidence="8" id="KW-1185">Reference proteome</keyword>
<accession>D0GLX2</accession>
<dbReference type="InterPro" id="IPR005598">
    <property type="entry name" value="ATP_synth_I"/>
</dbReference>
<organism evidence="7 8">
    <name type="scientific">Pseudoleptotrichia goodfellowii F0264</name>
    <dbReference type="NCBI Taxonomy" id="596323"/>
    <lineage>
        <taxon>Bacteria</taxon>
        <taxon>Fusobacteriati</taxon>
        <taxon>Fusobacteriota</taxon>
        <taxon>Fusobacteriia</taxon>
        <taxon>Fusobacteriales</taxon>
        <taxon>Leptotrichiaceae</taxon>
        <taxon>Pseudoleptotrichia</taxon>
    </lineage>
</organism>
<gene>
    <name evidence="7" type="ORF">HMPREF0554_1680</name>
</gene>
<dbReference type="EMBL" id="ADAD01000125">
    <property type="protein sequence ID" value="EEY34911.1"/>
    <property type="molecule type" value="Genomic_DNA"/>
</dbReference>
<keyword evidence="2" id="KW-1003">Cell membrane</keyword>
<evidence type="ECO:0000256" key="2">
    <source>
        <dbReference type="ARBA" id="ARBA00022475"/>
    </source>
</evidence>
<sequence length="132" mass="15211">MFKDLPELIKKIYIISLFLTVISFIVGIILKRPELYLGFFTGSVISMINVYLTIRGAYKAVYERNKSRFGSMFQYLKRIAIYCGGMYFVILISKKYFNSRVTGNIIGTGLGFLNFKISILVSTFLKKKKEKT</sequence>
<feature type="transmembrane region" description="Helical" evidence="6">
    <location>
        <begin position="36"/>
        <end position="54"/>
    </location>
</feature>
<comment type="caution">
    <text evidence="7">The sequence shown here is derived from an EMBL/GenBank/DDBJ whole genome shotgun (WGS) entry which is preliminary data.</text>
</comment>
<dbReference type="RefSeq" id="WP_006807512.1">
    <property type="nucleotide sequence ID" value="NZ_ADAD01000125.1"/>
</dbReference>
<reference evidence="7 8" key="1">
    <citation type="submission" date="2009-10" db="EMBL/GenBank/DDBJ databases">
        <authorList>
            <person name="Harkins D.M."/>
            <person name="Madupu R."/>
            <person name="Durkin A.S."/>
            <person name="Torralba M."/>
            <person name="Methe B."/>
            <person name="Sutton G.G."/>
            <person name="Strausberg R.L."/>
            <person name="Nelson K.E."/>
        </authorList>
    </citation>
    <scope>NUCLEOTIDE SEQUENCE [LARGE SCALE GENOMIC DNA]</scope>
    <source>
        <strain evidence="7 8">F0264</strain>
    </source>
</reference>
<keyword evidence="4 6" id="KW-1133">Transmembrane helix</keyword>
<evidence type="ECO:0000256" key="1">
    <source>
        <dbReference type="ARBA" id="ARBA00004651"/>
    </source>
</evidence>
<evidence type="ECO:0000256" key="6">
    <source>
        <dbReference type="SAM" id="Phobius"/>
    </source>
</evidence>
<evidence type="ECO:0000313" key="7">
    <source>
        <dbReference type="EMBL" id="EEY34911.1"/>
    </source>
</evidence>
<dbReference type="Proteomes" id="UP000004226">
    <property type="component" value="Unassembled WGS sequence"/>
</dbReference>
<comment type="subcellular location">
    <subcellularLocation>
        <location evidence="1">Cell membrane</location>
        <topology evidence="1">Multi-pass membrane protein</topology>
    </subcellularLocation>
</comment>
<evidence type="ECO:0000256" key="3">
    <source>
        <dbReference type="ARBA" id="ARBA00022692"/>
    </source>
</evidence>
<evidence type="ECO:0000313" key="8">
    <source>
        <dbReference type="Proteomes" id="UP000004226"/>
    </source>
</evidence>
<proteinExistence type="predicted"/>
<keyword evidence="3 6" id="KW-0812">Transmembrane</keyword>
<dbReference type="eggNOG" id="ENOG502ZN2H">
    <property type="taxonomic scope" value="Bacteria"/>
</dbReference>
<evidence type="ECO:0000256" key="5">
    <source>
        <dbReference type="ARBA" id="ARBA00023136"/>
    </source>
</evidence>
<feature type="transmembrane region" description="Helical" evidence="6">
    <location>
        <begin position="12"/>
        <end position="30"/>
    </location>
</feature>
<name>D0GLX2_9FUSO</name>
<dbReference type="GO" id="GO:0005886">
    <property type="term" value="C:plasma membrane"/>
    <property type="evidence" value="ECO:0007669"/>
    <property type="project" value="UniProtKB-SubCell"/>
</dbReference>
<evidence type="ECO:0000256" key="4">
    <source>
        <dbReference type="ARBA" id="ARBA00022989"/>
    </source>
</evidence>
<dbReference type="AlphaFoldDB" id="D0GLX2"/>